<keyword evidence="2" id="KW-0472">Membrane</keyword>
<dbReference type="FunFam" id="3.30.1360.180:FF:000003">
    <property type="entry name" value="Type I phosphodiesterase/nucleotide pyrophosphatase family protein"/>
    <property type="match status" value="1"/>
</dbReference>
<evidence type="ECO:0000313" key="6">
    <source>
        <dbReference type="Proteomes" id="UP001302367"/>
    </source>
</evidence>
<dbReference type="CDD" id="cd16018">
    <property type="entry name" value="Enpp"/>
    <property type="match status" value="1"/>
</dbReference>
<dbReference type="GO" id="GO:0009141">
    <property type="term" value="P:nucleoside triphosphate metabolic process"/>
    <property type="evidence" value="ECO:0007669"/>
    <property type="project" value="TreeGrafter"/>
</dbReference>
<evidence type="ECO:0000313" key="4">
    <source>
        <dbReference type="EMBL" id="WPA97182.1"/>
    </source>
</evidence>
<feature type="transmembrane region" description="Helical" evidence="2">
    <location>
        <begin position="112"/>
        <end position="134"/>
    </location>
</feature>
<keyword evidence="6" id="KW-1185">Reference proteome</keyword>
<dbReference type="SUPFAM" id="SSF53649">
    <property type="entry name" value="Alkaline phosphatase-like"/>
    <property type="match status" value="1"/>
</dbReference>
<dbReference type="GO" id="GO:0017111">
    <property type="term" value="F:ribonucleoside triphosphate phosphatase activity"/>
    <property type="evidence" value="ECO:0007669"/>
    <property type="project" value="TreeGrafter"/>
</dbReference>
<evidence type="ECO:0000256" key="2">
    <source>
        <dbReference type="SAM" id="Phobius"/>
    </source>
</evidence>
<dbReference type="Proteomes" id="UP000230605">
    <property type="component" value="Chromosome 1"/>
</dbReference>
<reference evidence="4 6" key="2">
    <citation type="submission" date="2023-09" db="EMBL/GenBank/DDBJ databases">
        <title>Complete-Gapless Cercospora beticola genome.</title>
        <authorList>
            <person name="Wyatt N.A."/>
            <person name="Spanner R.E."/>
            <person name="Bolton M.D."/>
        </authorList>
    </citation>
    <scope>NUCLEOTIDE SEQUENCE [LARGE SCALE GENOMIC DNA]</scope>
    <source>
        <strain evidence="4">Cb09-40</strain>
    </source>
</reference>
<reference evidence="3 5" key="1">
    <citation type="submission" date="2015-10" db="EMBL/GenBank/DDBJ databases">
        <title>The cercosporin biosynthetic gene cluster was horizontally transferred to several fungal lineages and shown to be expanded in Cercospora beticola based on microsynteny with recipient genomes.</title>
        <authorList>
            <person name="De Jonge R."/>
            <person name="Ebert M.K."/>
            <person name="Suttle J.C."/>
            <person name="Jurick Ii W.M."/>
            <person name="Secor G.A."/>
            <person name="Thomma B.P."/>
            <person name="Van De Peer Y."/>
            <person name="Bolton M.D."/>
        </authorList>
    </citation>
    <scope>NUCLEOTIDE SEQUENCE [LARGE SCALE GENOMIC DNA]</scope>
    <source>
        <strain evidence="3 5">09-40</strain>
    </source>
</reference>
<dbReference type="GO" id="GO:0047429">
    <property type="term" value="F:nucleoside triphosphate diphosphatase activity"/>
    <property type="evidence" value="ECO:0007669"/>
    <property type="project" value="TreeGrafter"/>
</dbReference>
<dbReference type="PANTHER" id="PTHR10151:SF120">
    <property type="entry name" value="BIS(5'-ADENOSYL)-TRIPHOSPHATASE"/>
    <property type="match status" value="1"/>
</dbReference>
<dbReference type="InterPro" id="IPR002591">
    <property type="entry name" value="Phosphodiest/P_Trfase"/>
</dbReference>
<feature type="compositionally biased region" description="Basic and acidic residues" evidence="1">
    <location>
        <begin position="68"/>
        <end position="87"/>
    </location>
</feature>
<dbReference type="EMBL" id="LKMD01000100">
    <property type="protein sequence ID" value="PIB01715.1"/>
    <property type="molecule type" value="Genomic_DNA"/>
</dbReference>
<dbReference type="PANTHER" id="PTHR10151">
    <property type="entry name" value="ECTONUCLEOTIDE PYROPHOSPHATASE/PHOSPHODIESTERASE"/>
    <property type="match status" value="1"/>
</dbReference>
<dbReference type="Gene3D" id="3.40.720.10">
    <property type="entry name" value="Alkaline Phosphatase, subunit A"/>
    <property type="match status" value="1"/>
</dbReference>
<feature type="compositionally biased region" description="Basic and acidic residues" evidence="1">
    <location>
        <begin position="35"/>
        <end position="50"/>
    </location>
</feature>
<dbReference type="InterPro" id="IPR017850">
    <property type="entry name" value="Alkaline_phosphatase_core_sf"/>
</dbReference>
<dbReference type="Proteomes" id="UP001302367">
    <property type="component" value="Chromosome 1"/>
</dbReference>
<protein>
    <submittedName>
        <fullName evidence="3">Ectonucleotide pyrophosphatase/phosphodiesterase family member 6</fullName>
    </submittedName>
</protein>
<dbReference type="OrthoDB" id="415411at2759"/>
<evidence type="ECO:0000313" key="3">
    <source>
        <dbReference type="EMBL" id="PIB01715.1"/>
    </source>
</evidence>
<keyword evidence="2" id="KW-1133">Transmembrane helix</keyword>
<accession>A0A2G5IAA5</accession>
<feature type="compositionally biased region" description="Acidic residues" evidence="1">
    <location>
        <begin position="621"/>
        <end position="631"/>
    </location>
</feature>
<dbReference type="Gene3D" id="3.30.1360.180">
    <property type="match status" value="1"/>
</dbReference>
<feature type="compositionally biased region" description="Basic residues" evidence="1">
    <location>
        <begin position="51"/>
        <end position="60"/>
    </location>
</feature>
<feature type="region of interest" description="Disordered" evidence="1">
    <location>
        <begin position="572"/>
        <end position="638"/>
    </location>
</feature>
<keyword evidence="2" id="KW-0812">Transmembrane</keyword>
<organism evidence="3 5">
    <name type="scientific">Cercospora beticola</name>
    <name type="common">Sugarbeet leaf spot fungus</name>
    <dbReference type="NCBI Taxonomy" id="122368"/>
    <lineage>
        <taxon>Eukaryota</taxon>
        <taxon>Fungi</taxon>
        <taxon>Dikarya</taxon>
        <taxon>Ascomycota</taxon>
        <taxon>Pezizomycotina</taxon>
        <taxon>Dothideomycetes</taxon>
        <taxon>Dothideomycetidae</taxon>
        <taxon>Mycosphaerellales</taxon>
        <taxon>Mycosphaerellaceae</taxon>
        <taxon>Cercospora</taxon>
    </lineage>
</organism>
<sequence>MATQDRTSYESDTDSVDVDAAQYDRETLTAEEEVERLLADSGKSQHDRVHNGRSSKRRSGQRIWRGSRGGEESEMMLKVEDGARSSDDSASASDVDAGNEKSPRSSLQRSKYIQCSALHIIVLLAFVAFAFGAYKASRSLAVSKSSSVPQMRSNGTHDFAPTTILISLDGFRADFLHRGLTPTLTSFVQQGVSPKYMMPSFPSLTFPNHFTLVTGKYPSEHGIVGNNFWDPVMRKQFTYTNSSLSMVPEYWNAEPIWETAELQGVRAAIHMWPGSEAHIGAVEPAYVDKFNMHEELGNKVNRILGWLDLPGPSDPGASNETPRPQLIAAYVPNVDSDGHKYGPNSTYIRSTIAEVDGMLGSLFSGIEDRNLTNIVNVVVVSDHGMATTSTTRLIQLDDIVNFKEIEHMDGWPLYGLRPFDQSEKKLKELYNGLKKQEAIHEGKFKVYLRDHDMPARYHFTNNQRIAPLWIVPEAGWALAPKSEFDVVEGLKNGEDFAPLGLHGYDNDHPLMRAIFVARGPAFPHPQGSEVEPFYNTAVYGIICQSLGIEAKPNNGTVELPFKTVGLHDPEEQHKILDDPPPIKTTGLDSVASPSAIPEPIGEDVTTANGEDPEAAAPENTESGEETGEVAGDESTSWRQWVDGKIESFKHWVTGIFGEHKKTSDSTKDTSSVR</sequence>
<feature type="region of interest" description="Disordered" evidence="1">
    <location>
        <begin position="1"/>
        <end position="106"/>
    </location>
</feature>
<name>A0A2G5IAA5_CERBT</name>
<dbReference type="EMBL" id="CP134184">
    <property type="protein sequence ID" value="WPA97182.1"/>
    <property type="molecule type" value="Genomic_DNA"/>
</dbReference>
<proteinExistence type="predicted"/>
<dbReference type="AlphaFoldDB" id="A0A2G5IAA5"/>
<dbReference type="Pfam" id="PF01663">
    <property type="entry name" value="Phosphodiest"/>
    <property type="match status" value="1"/>
</dbReference>
<gene>
    <name evidence="3" type="ORF">CB0940_01735</name>
    <name evidence="4" type="ORF">RHO25_001791</name>
</gene>
<evidence type="ECO:0000256" key="1">
    <source>
        <dbReference type="SAM" id="MobiDB-lite"/>
    </source>
</evidence>
<evidence type="ECO:0000313" key="5">
    <source>
        <dbReference type="Proteomes" id="UP000230605"/>
    </source>
</evidence>